<feature type="compositionally biased region" description="Acidic residues" evidence="6">
    <location>
        <begin position="657"/>
        <end position="667"/>
    </location>
</feature>
<evidence type="ECO:0000313" key="8">
    <source>
        <dbReference type="EMBL" id="RNF15732.1"/>
    </source>
</evidence>
<feature type="domain" description="WW" evidence="7">
    <location>
        <begin position="482"/>
        <end position="515"/>
    </location>
</feature>
<dbReference type="InterPro" id="IPR036020">
    <property type="entry name" value="WW_dom_sf"/>
</dbReference>
<proteinExistence type="predicted"/>
<name>A0A3R7L3T7_9TRYP</name>
<feature type="region of interest" description="Disordered" evidence="6">
    <location>
        <begin position="738"/>
        <end position="762"/>
    </location>
</feature>
<keyword evidence="5" id="KW-0175">Coiled coil</keyword>
<dbReference type="CDD" id="cd00201">
    <property type="entry name" value="WW"/>
    <property type="match status" value="1"/>
</dbReference>
<dbReference type="GO" id="GO:0045944">
    <property type="term" value="P:positive regulation of transcription by RNA polymerase II"/>
    <property type="evidence" value="ECO:0007669"/>
    <property type="project" value="TreeGrafter"/>
</dbReference>
<keyword evidence="9" id="KW-1185">Reference proteome</keyword>
<feature type="compositionally biased region" description="Polar residues" evidence="6">
    <location>
        <begin position="232"/>
        <end position="247"/>
    </location>
</feature>
<dbReference type="GO" id="GO:0005634">
    <property type="term" value="C:nucleus"/>
    <property type="evidence" value="ECO:0007669"/>
    <property type="project" value="UniProtKB-SubCell"/>
</dbReference>
<dbReference type="PANTHER" id="PTHR17616">
    <property type="entry name" value="YES-ASSOCIATED PROTEIN YAP1 FAMILY MEMBER"/>
    <property type="match status" value="1"/>
</dbReference>
<evidence type="ECO:0000259" key="7">
    <source>
        <dbReference type="PROSITE" id="PS50020"/>
    </source>
</evidence>
<dbReference type="Pfam" id="PF00397">
    <property type="entry name" value="WW"/>
    <property type="match status" value="1"/>
</dbReference>
<dbReference type="InterPro" id="IPR051583">
    <property type="entry name" value="YAP1"/>
</dbReference>
<dbReference type="Proteomes" id="UP000284403">
    <property type="component" value="Unassembled WGS sequence"/>
</dbReference>
<dbReference type="PANTHER" id="PTHR17616:SF8">
    <property type="entry name" value="TRANSCRIPTIONAL COACTIVATOR YORKIE"/>
    <property type="match status" value="1"/>
</dbReference>
<dbReference type="PROSITE" id="PS01159">
    <property type="entry name" value="WW_DOMAIN_1"/>
    <property type="match status" value="1"/>
</dbReference>
<comment type="caution">
    <text evidence="8">The sequence shown here is derived from an EMBL/GenBank/DDBJ whole genome shotgun (WGS) entry which is preliminary data.</text>
</comment>
<evidence type="ECO:0000256" key="3">
    <source>
        <dbReference type="ARBA" id="ARBA00022490"/>
    </source>
</evidence>
<evidence type="ECO:0000256" key="6">
    <source>
        <dbReference type="SAM" id="MobiDB-lite"/>
    </source>
</evidence>
<dbReference type="Gene3D" id="2.20.70.10">
    <property type="match status" value="1"/>
</dbReference>
<dbReference type="SMART" id="SM00456">
    <property type="entry name" value="WW"/>
    <property type="match status" value="1"/>
</dbReference>
<dbReference type="RefSeq" id="XP_029227580.1">
    <property type="nucleotide sequence ID" value="XM_029372315.1"/>
</dbReference>
<evidence type="ECO:0000313" key="9">
    <source>
        <dbReference type="Proteomes" id="UP000284403"/>
    </source>
</evidence>
<keyword evidence="3" id="KW-0963">Cytoplasm</keyword>
<gene>
    <name evidence="8" type="ORF">Tco025E_05416</name>
</gene>
<feature type="region of interest" description="Disordered" evidence="6">
    <location>
        <begin position="227"/>
        <end position="247"/>
    </location>
</feature>
<feature type="region of interest" description="Disordered" evidence="6">
    <location>
        <begin position="648"/>
        <end position="726"/>
    </location>
</feature>
<dbReference type="InterPro" id="IPR001202">
    <property type="entry name" value="WW_dom"/>
</dbReference>
<dbReference type="GeneID" id="40319027"/>
<feature type="coiled-coil region" evidence="5">
    <location>
        <begin position="791"/>
        <end position="835"/>
    </location>
</feature>
<feature type="region of interest" description="Disordered" evidence="6">
    <location>
        <begin position="33"/>
        <end position="56"/>
    </location>
</feature>
<dbReference type="EMBL" id="MKKU01000317">
    <property type="protein sequence ID" value="RNF15732.1"/>
    <property type="molecule type" value="Genomic_DNA"/>
</dbReference>
<dbReference type="SUPFAM" id="SSF51045">
    <property type="entry name" value="WW domain"/>
    <property type="match status" value="1"/>
</dbReference>
<evidence type="ECO:0000256" key="4">
    <source>
        <dbReference type="ARBA" id="ARBA00023242"/>
    </source>
</evidence>
<feature type="compositionally biased region" description="Low complexity" evidence="6">
    <location>
        <begin position="751"/>
        <end position="762"/>
    </location>
</feature>
<dbReference type="OrthoDB" id="3045089at2759"/>
<dbReference type="PROSITE" id="PS50020">
    <property type="entry name" value="WW_DOMAIN_2"/>
    <property type="match status" value="1"/>
</dbReference>
<evidence type="ECO:0000256" key="5">
    <source>
        <dbReference type="SAM" id="Coils"/>
    </source>
</evidence>
<protein>
    <recommendedName>
        <fullName evidence="7">WW domain-containing protein</fullName>
    </recommendedName>
</protein>
<accession>A0A3R7L3T7</accession>
<feature type="compositionally biased region" description="Basic and acidic residues" evidence="6">
    <location>
        <begin position="675"/>
        <end position="703"/>
    </location>
</feature>
<dbReference type="GO" id="GO:0035329">
    <property type="term" value="P:hippo signaling"/>
    <property type="evidence" value="ECO:0007669"/>
    <property type="project" value="TreeGrafter"/>
</dbReference>
<evidence type="ECO:0000256" key="2">
    <source>
        <dbReference type="ARBA" id="ARBA00004496"/>
    </source>
</evidence>
<sequence>MPMGGDADALPYRRWSVSVALQSFCGEPWALSRGQGGCDHKDTGEEPEPTDPASRQQKLDAMTQVFGAPLQLCEDCLKKHMNDTEVKESLPHLLDVLRHCNANERLLERTTDVLFALQLPMPPGSSENVGSVTKGDCSAQMRYELLTSLDPLLTTVLSPAVSAVVDECLNAMVLVYGATQEMRQLGVIGTPEKCGLLPQGIFMVMNRTVELQEQELNAMSCPLASSRVPGSVQGSNETNPANSDTSISGTHRFVRAESTFIAFDAACIVDLLDLSNDCVELALHLEGPPSTRHHDESKKTHPDLNGDVPAEAYVCHARAMPAEHANHALEALDIGLGNFTCATEMGLLHSSAGTSLLFSLTLFTDDCHSATFHFLCLAEDAAVQNWLSSSTPARSQAVPDGEKPDWSTRQNMTLPGMLDHNTATMLVPSLCFGNLLTSVLVCGYNSITALQRLARDLNFAVTGCRMMTVPQLTDVTRQRSHQPLPPEWEERFTQDGRRYYVEKTSRRSTWDDPRIKLKERRRRDSLDYPDDAHRGKDFAVPSLRRSLHIPLDKEDKPFLDEELRDACRGRLSSKKAGSEEPPYNIVIVDTENERHVVLGCTPQRQPDATQAPKIFTLTGVGTHVVGEISPAARTDPKAIRDGRLAEAFKDESPIFPDEGDEKEEEAGAADTRQTSAKDEADRTGKEVYEVEELKLETSHKPCVEEAAESEEVRGEGNNVNGPESQAGIKKIYSSVLRGAEGNFSPGDTPRSNADAAPSSASEAAPICVRITPEMQELESLVEEFSHFYQAACETQKRVEQLEQEVARMQKELEETKEVENQLRRERETVKLLREQLAAVHFAEKGACRPLEQSEPQLSEVRSGM</sequence>
<dbReference type="GO" id="GO:0003713">
    <property type="term" value="F:transcription coactivator activity"/>
    <property type="evidence" value="ECO:0007669"/>
    <property type="project" value="TreeGrafter"/>
</dbReference>
<dbReference type="GO" id="GO:0005737">
    <property type="term" value="C:cytoplasm"/>
    <property type="evidence" value="ECO:0007669"/>
    <property type="project" value="UniProtKB-SubCell"/>
</dbReference>
<dbReference type="AlphaFoldDB" id="A0A3R7L3T7"/>
<organism evidence="8 9">
    <name type="scientific">Trypanosoma conorhini</name>
    <dbReference type="NCBI Taxonomy" id="83891"/>
    <lineage>
        <taxon>Eukaryota</taxon>
        <taxon>Discoba</taxon>
        <taxon>Euglenozoa</taxon>
        <taxon>Kinetoplastea</taxon>
        <taxon>Metakinetoplastina</taxon>
        <taxon>Trypanosomatida</taxon>
        <taxon>Trypanosomatidae</taxon>
        <taxon>Trypanosoma</taxon>
    </lineage>
</organism>
<comment type="subcellular location">
    <subcellularLocation>
        <location evidence="2">Cytoplasm</location>
    </subcellularLocation>
    <subcellularLocation>
        <location evidence="1">Nucleus</location>
    </subcellularLocation>
</comment>
<reference evidence="8 9" key="1">
    <citation type="journal article" date="2018" name="BMC Genomics">
        <title>Genomic comparison of Trypanosoma conorhini and Trypanosoma rangeli to Trypanosoma cruzi strains of high and low virulence.</title>
        <authorList>
            <person name="Bradwell K.R."/>
            <person name="Koparde V.N."/>
            <person name="Matveyev A.V."/>
            <person name="Serrano M.G."/>
            <person name="Alves J.M."/>
            <person name="Parikh H."/>
            <person name="Huang B."/>
            <person name="Lee V."/>
            <person name="Espinosa-Alvarez O."/>
            <person name="Ortiz P.A."/>
            <person name="Costa-Martins A.G."/>
            <person name="Teixeira M.M."/>
            <person name="Buck G.A."/>
        </authorList>
    </citation>
    <scope>NUCLEOTIDE SEQUENCE [LARGE SCALE GENOMIC DNA]</scope>
    <source>
        <strain evidence="8 9">025E</strain>
    </source>
</reference>
<evidence type="ECO:0000256" key="1">
    <source>
        <dbReference type="ARBA" id="ARBA00004123"/>
    </source>
</evidence>
<keyword evidence="4" id="KW-0539">Nucleus</keyword>